<gene>
    <name evidence="2" type="ORF">Tci_553876</name>
</gene>
<organism evidence="2">
    <name type="scientific">Tanacetum cinerariifolium</name>
    <name type="common">Dalmatian daisy</name>
    <name type="synonym">Chrysanthemum cinerariifolium</name>
    <dbReference type="NCBI Taxonomy" id="118510"/>
    <lineage>
        <taxon>Eukaryota</taxon>
        <taxon>Viridiplantae</taxon>
        <taxon>Streptophyta</taxon>
        <taxon>Embryophyta</taxon>
        <taxon>Tracheophyta</taxon>
        <taxon>Spermatophyta</taxon>
        <taxon>Magnoliopsida</taxon>
        <taxon>eudicotyledons</taxon>
        <taxon>Gunneridae</taxon>
        <taxon>Pentapetalae</taxon>
        <taxon>asterids</taxon>
        <taxon>campanulids</taxon>
        <taxon>Asterales</taxon>
        <taxon>Asteraceae</taxon>
        <taxon>Asteroideae</taxon>
        <taxon>Anthemideae</taxon>
        <taxon>Anthemidinae</taxon>
        <taxon>Tanacetum</taxon>
    </lineage>
</organism>
<reference evidence="2" key="1">
    <citation type="journal article" date="2019" name="Sci. Rep.">
        <title>Draft genome of Tanacetum cinerariifolium, the natural source of mosquito coil.</title>
        <authorList>
            <person name="Yamashiro T."/>
            <person name="Shiraishi A."/>
            <person name="Satake H."/>
            <person name="Nakayama K."/>
        </authorList>
    </citation>
    <scope>NUCLEOTIDE SEQUENCE</scope>
</reference>
<feature type="compositionally biased region" description="Polar residues" evidence="1">
    <location>
        <begin position="320"/>
        <end position="332"/>
    </location>
</feature>
<feature type="region of interest" description="Disordered" evidence="1">
    <location>
        <begin position="320"/>
        <end position="341"/>
    </location>
</feature>
<evidence type="ECO:0000313" key="2">
    <source>
        <dbReference type="EMBL" id="GEZ81903.1"/>
    </source>
</evidence>
<sequence>MGEPLSPDRVFDFPKDELEPHPAYDFFTPAPLPGYAGNPNNNNGWLEADDYLLGEFEAMVDEQMVVPAIEEMDVLMIDMEEDLAVLFDDDDFEDDAFDGFSKEEVGGPSTAVAEGPSFPYLASGLPIPPFVIEDLSTRLSNLEYGKGQLVQGINQVSDAEVAASVTIGELGPRIYVVEGHCPVTTEEKAQKTNDVKARSMLLVALPNEHLLTFSQYKDAKTLFEAIQARFANLDTMSIDDLYNNFKIVEQEVKRMVTSSSSSGSQNMAFFSSHDSTNEVDTVNLQVSTVSTPVSTVSSHDNTANLSDATLYAFLATQPNGSLRNQESMPRNQDSSRKTVNVEDTSSKAMVAINGAGFDWSYMADDEVPTNMALMAFSDP</sequence>
<proteinExistence type="predicted"/>
<dbReference type="AlphaFoldDB" id="A0A699IPT6"/>
<comment type="caution">
    <text evidence="2">The sequence shown here is derived from an EMBL/GenBank/DDBJ whole genome shotgun (WGS) entry which is preliminary data.</text>
</comment>
<dbReference type="EMBL" id="BKCJ010327859">
    <property type="protein sequence ID" value="GEZ81903.1"/>
    <property type="molecule type" value="Genomic_DNA"/>
</dbReference>
<name>A0A699IPT6_TANCI</name>
<evidence type="ECO:0000256" key="1">
    <source>
        <dbReference type="SAM" id="MobiDB-lite"/>
    </source>
</evidence>
<accession>A0A699IPT6</accession>
<protein>
    <submittedName>
        <fullName evidence="2">Uncharacterized protein</fullName>
    </submittedName>
</protein>